<keyword evidence="1" id="KW-1133">Transmembrane helix</keyword>
<keyword evidence="1" id="KW-0472">Membrane</keyword>
<proteinExistence type="predicted"/>
<dbReference type="PANTHER" id="PTHR46859:SF6">
    <property type="entry name" value="TRANSMEMBRANE FRAGILE-X-F-ASSOCIATED PROTEIN"/>
    <property type="match status" value="1"/>
</dbReference>
<comment type="caution">
    <text evidence="2">The sequence shown here is derived from an EMBL/GenBank/DDBJ whole genome shotgun (WGS) entry which is preliminary data.</text>
</comment>
<evidence type="ECO:0000313" key="3">
    <source>
        <dbReference type="Proteomes" id="UP000807159"/>
    </source>
</evidence>
<feature type="transmembrane region" description="Helical" evidence="1">
    <location>
        <begin position="25"/>
        <end position="45"/>
    </location>
</feature>
<dbReference type="InterPro" id="IPR019396">
    <property type="entry name" value="TM_Fragile-X-F-assoc"/>
</dbReference>
<protein>
    <recommendedName>
        <fullName evidence="4">Transmembrane protein</fullName>
    </recommendedName>
</protein>
<dbReference type="AlphaFoldDB" id="A0A8T2Y6L5"/>
<name>A0A8T2Y6L5_POPDE</name>
<dbReference type="Proteomes" id="UP000807159">
    <property type="component" value="Chromosome 8"/>
</dbReference>
<sequence length="328" mass="37520">MCRALMPGDEESMSDEAIWETLPHFWVAISMVFFIAATIFTLLKLCGDLVVLGWWDLFINYGIAECFAFLVCTKWYNPVIHRHSRNGGPSSSSTSRYVDWNRGLMVSDEDDHQSSGICNPQEIGGHFMKIPFIGFQIMLFMRLEGTPPGAEHIPFLILFAPLLLIQGAGVLFAAYRLVEKIVLLLSIGAGSGRYFAVTSKARDYFEFLYRGSRLLGWWSIDEGSSEERARLYCAGGSGYVLYAKKFDAFLLDFLVSFPLSRGIIFSEGSKDMYFQYCLHLPFTSMSRDKFIKTPFNIFRVASYTQIHFVSLKHSWTCTHISRYWNIWC</sequence>
<evidence type="ECO:0000313" key="2">
    <source>
        <dbReference type="EMBL" id="KAH8500823.1"/>
    </source>
</evidence>
<dbReference type="PANTHER" id="PTHR46859">
    <property type="entry name" value="TRANSMEMBRANE FRAGILE-X-F-ASSOCIATED PROTEIN"/>
    <property type="match status" value="1"/>
</dbReference>
<dbReference type="EMBL" id="JACEGQ020000008">
    <property type="protein sequence ID" value="KAH8500823.1"/>
    <property type="molecule type" value="Genomic_DNA"/>
</dbReference>
<reference evidence="2" key="1">
    <citation type="journal article" date="2021" name="J. Hered.">
        <title>Genome Assembly of Salicaceae Populus deltoides (Eastern Cottonwood) I-69 Based on Nanopore Sequencing and Hi-C Technologies.</title>
        <authorList>
            <person name="Bai S."/>
            <person name="Wu H."/>
            <person name="Zhang J."/>
            <person name="Pan Z."/>
            <person name="Zhao W."/>
            <person name="Li Z."/>
            <person name="Tong C."/>
        </authorList>
    </citation>
    <scope>NUCLEOTIDE SEQUENCE</scope>
    <source>
        <tissue evidence="2">Leaf</tissue>
    </source>
</reference>
<dbReference type="Pfam" id="PF10269">
    <property type="entry name" value="Tmemb_185A"/>
    <property type="match status" value="1"/>
</dbReference>
<keyword evidence="1" id="KW-0812">Transmembrane</keyword>
<feature type="transmembrane region" description="Helical" evidence="1">
    <location>
        <begin position="153"/>
        <end position="175"/>
    </location>
</feature>
<organism evidence="2 3">
    <name type="scientific">Populus deltoides</name>
    <name type="common">Eastern poplar</name>
    <name type="synonym">Eastern cottonwood</name>
    <dbReference type="NCBI Taxonomy" id="3696"/>
    <lineage>
        <taxon>Eukaryota</taxon>
        <taxon>Viridiplantae</taxon>
        <taxon>Streptophyta</taxon>
        <taxon>Embryophyta</taxon>
        <taxon>Tracheophyta</taxon>
        <taxon>Spermatophyta</taxon>
        <taxon>Magnoliopsida</taxon>
        <taxon>eudicotyledons</taxon>
        <taxon>Gunneridae</taxon>
        <taxon>Pentapetalae</taxon>
        <taxon>rosids</taxon>
        <taxon>fabids</taxon>
        <taxon>Malpighiales</taxon>
        <taxon>Salicaceae</taxon>
        <taxon>Saliceae</taxon>
        <taxon>Populus</taxon>
    </lineage>
</organism>
<feature type="transmembrane region" description="Helical" evidence="1">
    <location>
        <begin position="57"/>
        <end position="76"/>
    </location>
</feature>
<gene>
    <name evidence="2" type="ORF">H0E87_015883</name>
</gene>
<keyword evidence="3" id="KW-1185">Reference proteome</keyword>
<accession>A0A8T2Y6L5</accession>
<evidence type="ECO:0000256" key="1">
    <source>
        <dbReference type="SAM" id="Phobius"/>
    </source>
</evidence>
<evidence type="ECO:0008006" key="4">
    <source>
        <dbReference type="Google" id="ProtNLM"/>
    </source>
</evidence>